<comment type="caution">
    <text evidence="3">The sequence shown here is derived from an EMBL/GenBank/DDBJ whole genome shotgun (WGS) entry which is preliminary data.</text>
</comment>
<dbReference type="OrthoDB" id="1081807at2759"/>
<dbReference type="SUPFAM" id="SSF52200">
    <property type="entry name" value="Toll/Interleukin receptor TIR domain"/>
    <property type="match status" value="1"/>
</dbReference>
<dbReference type="PANTHER" id="PTHR46270">
    <property type="entry name" value="ARMADILLO-TYPE FOLD-RELATED"/>
    <property type="match status" value="1"/>
</dbReference>
<feature type="domain" description="TIR" evidence="1">
    <location>
        <begin position="538"/>
        <end position="654"/>
    </location>
</feature>
<dbReference type="SUPFAM" id="SSF48371">
    <property type="entry name" value="ARM repeat"/>
    <property type="match status" value="1"/>
</dbReference>
<dbReference type="GO" id="GO:0007165">
    <property type="term" value="P:signal transduction"/>
    <property type="evidence" value="ECO:0007669"/>
    <property type="project" value="InterPro"/>
</dbReference>
<dbReference type="InterPro" id="IPR035897">
    <property type="entry name" value="Toll_tir_struct_dom_sf"/>
</dbReference>
<dbReference type="AlphaFoldDB" id="A0A815VP57"/>
<sequence length="799" mass="92003">MSNTAVDEHCKSIQKHAANISIEQLKTSFDVFTVGFKEIDIPDTKSALIEKILVTLANLPHRNKILLNSELVKHEFFIILRDNAIIHELHRKQAEESVTQKFVLDATILFMNLSYNIDDSNVDELKSLLFSKPLIDELVYCLQEIGTNGKYLNDSQLLRSVRSLLTIFKNIINNHMTAYDYSLIAPIFSAVTQCLCSPYAIGMIKSLDQHFYQKLDNSQTLFLHTMPRYLQWYPDYGDPENLIKILRTLLHEFTAWTTSCQPDSYLQCSSQVNAMIRQLTYFLIRPVESENINIFSEEFYSDYCKLVLQWSSFLSSALKHHSNIANLKSKVQTIVQVLYNFTLHLNVLNFMKTIPDLISMLLKLTETDHDEIQLNAYRCLGKIMVENNIKAMANPGKIATVYIDFIRNTIDDPGKTERFDSLLKSLKNFVQHDQVKTELIKQGILPLLMKCVVEVRFDPIKVRQVALEILLALSFFNEACLILKQNEDFMNHSRSLAENANSDHAGLQRAAEGLLWKLEKENEAVAKPSILYSHKYNIMISYAHKNQELCLQIHQELVKHGFNVWLDRECLHGSTMIGIANAIENSENVLICMSNAYKESVYCQSEAHYAFERGCRLIPIIVEADYKPDGWLGIIVSGKIYVNFANTEFGLAYEKLKNEIIQQHQTDSNPLPTNSTENDSMSLEHAELLSNTIEDLPYSITEWTHDHVKLFLLRMELGATILPLCTRLDGDRLLQLYEMCLSNRESMYQSLKFELNERYHTLLPIADYLTFLHEIKVYIPSNTIKSPSSFFRLTMCDLM</sequence>
<dbReference type="EMBL" id="CAJNOV010012764">
    <property type="protein sequence ID" value="CAF1496569.1"/>
    <property type="molecule type" value="Genomic_DNA"/>
</dbReference>
<dbReference type="EMBL" id="CAJNRE010016422">
    <property type="protein sequence ID" value="CAF2146050.1"/>
    <property type="molecule type" value="Genomic_DNA"/>
</dbReference>
<evidence type="ECO:0000259" key="1">
    <source>
        <dbReference type="Pfam" id="PF13676"/>
    </source>
</evidence>
<proteinExistence type="predicted"/>
<protein>
    <recommendedName>
        <fullName evidence="1">TIR domain-containing protein</fullName>
    </recommendedName>
</protein>
<evidence type="ECO:0000313" key="2">
    <source>
        <dbReference type="EMBL" id="CAF1496569.1"/>
    </source>
</evidence>
<evidence type="ECO:0000313" key="4">
    <source>
        <dbReference type="EMBL" id="CAF2146050.1"/>
    </source>
</evidence>
<organism evidence="3 6">
    <name type="scientific">Rotaria magnacalcarata</name>
    <dbReference type="NCBI Taxonomy" id="392030"/>
    <lineage>
        <taxon>Eukaryota</taxon>
        <taxon>Metazoa</taxon>
        <taxon>Spiralia</taxon>
        <taxon>Gnathifera</taxon>
        <taxon>Rotifera</taxon>
        <taxon>Eurotatoria</taxon>
        <taxon>Bdelloidea</taxon>
        <taxon>Philodinida</taxon>
        <taxon>Philodinidae</taxon>
        <taxon>Rotaria</taxon>
    </lineage>
</organism>
<reference evidence="3" key="1">
    <citation type="submission" date="2021-02" db="EMBL/GenBank/DDBJ databases">
        <authorList>
            <person name="Nowell W R."/>
        </authorList>
    </citation>
    <scope>NUCLEOTIDE SEQUENCE</scope>
</reference>
<dbReference type="Pfam" id="PF13676">
    <property type="entry name" value="TIR_2"/>
    <property type="match status" value="1"/>
</dbReference>
<evidence type="ECO:0000313" key="3">
    <source>
        <dbReference type="EMBL" id="CAF1532887.1"/>
    </source>
</evidence>
<dbReference type="EMBL" id="CAJNOW010008245">
    <property type="protein sequence ID" value="CAF1532887.1"/>
    <property type="molecule type" value="Genomic_DNA"/>
</dbReference>
<dbReference type="Proteomes" id="UP000663834">
    <property type="component" value="Unassembled WGS sequence"/>
</dbReference>
<dbReference type="Proteomes" id="UP000663855">
    <property type="component" value="Unassembled WGS sequence"/>
</dbReference>
<dbReference type="Gene3D" id="3.40.50.10140">
    <property type="entry name" value="Toll/interleukin-1 receptor homology (TIR) domain"/>
    <property type="match status" value="1"/>
</dbReference>
<dbReference type="InterPro" id="IPR011989">
    <property type="entry name" value="ARM-like"/>
</dbReference>
<dbReference type="InterPro" id="IPR016024">
    <property type="entry name" value="ARM-type_fold"/>
</dbReference>
<gene>
    <name evidence="2" type="ORF">CJN711_LOCUS27009</name>
    <name evidence="3" type="ORF">KQP761_LOCUS16420</name>
    <name evidence="4" type="ORF">MBJ925_LOCUS30406</name>
    <name evidence="5" type="ORF">SMN809_LOCUS12089</name>
</gene>
<dbReference type="EMBL" id="CAJOBI010004509">
    <property type="protein sequence ID" value="CAF4003890.1"/>
    <property type="molecule type" value="Genomic_DNA"/>
</dbReference>
<evidence type="ECO:0000313" key="6">
    <source>
        <dbReference type="Proteomes" id="UP000663834"/>
    </source>
</evidence>
<dbReference type="Proteomes" id="UP000676336">
    <property type="component" value="Unassembled WGS sequence"/>
</dbReference>
<name>A0A815VP57_9BILA</name>
<accession>A0A815VP57</accession>
<dbReference type="InterPro" id="IPR000157">
    <property type="entry name" value="TIR_dom"/>
</dbReference>
<dbReference type="Gene3D" id="1.25.10.10">
    <property type="entry name" value="Leucine-rich Repeat Variant"/>
    <property type="match status" value="1"/>
</dbReference>
<evidence type="ECO:0000313" key="5">
    <source>
        <dbReference type="EMBL" id="CAF4003890.1"/>
    </source>
</evidence>
<dbReference type="Proteomes" id="UP000663824">
    <property type="component" value="Unassembled WGS sequence"/>
</dbReference>
<dbReference type="PANTHER" id="PTHR46270:SF2">
    <property type="entry name" value="TIR DOMAIN-CONTAINING PROTEIN"/>
    <property type="match status" value="1"/>
</dbReference>